<proteinExistence type="predicted"/>
<evidence type="ECO:0000313" key="2">
    <source>
        <dbReference type="Proteomes" id="UP000287033"/>
    </source>
</evidence>
<dbReference type="EMBL" id="BEZZ01243456">
    <property type="protein sequence ID" value="GCC48697.1"/>
    <property type="molecule type" value="Genomic_DNA"/>
</dbReference>
<gene>
    <name evidence="1" type="ORF">chiPu_0032697</name>
</gene>
<dbReference type="Proteomes" id="UP000287033">
    <property type="component" value="Unassembled WGS sequence"/>
</dbReference>
<evidence type="ECO:0000313" key="1">
    <source>
        <dbReference type="EMBL" id="GCC48697.1"/>
    </source>
</evidence>
<protein>
    <submittedName>
        <fullName evidence="1">Uncharacterized protein</fullName>
    </submittedName>
</protein>
<reference evidence="1 2" key="1">
    <citation type="journal article" date="2018" name="Nat. Ecol. Evol.">
        <title>Shark genomes provide insights into elasmobranch evolution and the origin of vertebrates.</title>
        <authorList>
            <person name="Hara Y"/>
            <person name="Yamaguchi K"/>
            <person name="Onimaru K"/>
            <person name="Kadota M"/>
            <person name="Koyanagi M"/>
            <person name="Keeley SD"/>
            <person name="Tatsumi K"/>
            <person name="Tanaka K"/>
            <person name="Motone F"/>
            <person name="Kageyama Y"/>
            <person name="Nozu R"/>
            <person name="Adachi N"/>
            <person name="Nishimura O"/>
            <person name="Nakagawa R"/>
            <person name="Tanegashima C"/>
            <person name="Kiyatake I"/>
            <person name="Matsumoto R"/>
            <person name="Murakumo K"/>
            <person name="Nishida K"/>
            <person name="Terakita A"/>
            <person name="Kuratani S"/>
            <person name="Sato K"/>
            <person name="Hyodo S Kuraku.S."/>
        </authorList>
    </citation>
    <scope>NUCLEOTIDE SEQUENCE [LARGE SCALE GENOMIC DNA]</scope>
</reference>
<feature type="non-terminal residue" evidence="1">
    <location>
        <position position="189"/>
    </location>
</feature>
<organism evidence="1 2">
    <name type="scientific">Chiloscyllium punctatum</name>
    <name type="common">Brownbanded bambooshark</name>
    <name type="synonym">Hemiscyllium punctatum</name>
    <dbReference type="NCBI Taxonomy" id="137246"/>
    <lineage>
        <taxon>Eukaryota</taxon>
        <taxon>Metazoa</taxon>
        <taxon>Chordata</taxon>
        <taxon>Craniata</taxon>
        <taxon>Vertebrata</taxon>
        <taxon>Chondrichthyes</taxon>
        <taxon>Elasmobranchii</taxon>
        <taxon>Galeomorphii</taxon>
        <taxon>Galeoidea</taxon>
        <taxon>Orectolobiformes</taxon>
        <taxon>Hemiscylliidae</taxon>
        <taxon>Chiloscyllium</taxon>
    </lineage>
</organism>
<keyword evidence="2" id="KW-1185">Reference proteome</keyword>
<dbReference type="AlphaFoldDB" id="A0A401U1C2"/>
<sequence length="189" mass="20940">RGGFRCGELRADRTGEIAVGGVPRAGRGIAEDGVAEFTDHVVDAAVQKLRDVIGIDRAPLVQHDGERVGGRGDDRRRWRRNHALSEDRPGSRRVRLEVIVFDRSDEPAIRVIRERSQIGPAVRLAHFTGLLVFQGRYDRGVDRPEVADERAPGDAQPDLRLLPRMVGLLALQDLAHGVADRDQLANDPR</sequence>
<accession>A0A401U1C2</accession>
<feature type="non-terminal residue" evidence="1">
    <location>
        <position position="1"/>
    </location>
</feature>
<name>A0A401U1C2_CHIPU</name>
<comment type="caution">
    <text evidence="1">The sequence shown here is derived from an EMBL/GenBank/DDBJ whole genome shotgun (WGS) entry which is preliminary data.</text>
</comment>